<accession>A0A4P8YE20</accession>
<keyword evidence="2 3" id="KW-0819">tRNA processing</keyword>
<dbReference type="PANTHER" id="PTHR37526">
    <property type="entry name" value="PROTEIN TUSB"/>
    <property type="match status" value="1"/>
</dbReference>
<dbReference type="EMBL" id="CP040428">
    <property type="protein sequence ID" value="QCT18761.1"/>
    <property type="molecule type" value="Genomic_DNA"/>
</dbReference>
<name>A0A4P8YE20_9ENTR</name>
<dbReference type="InterPro" id="IPR027396">
    <property type="entry name" value="DsrEFH-like"/>
</dbReference>
<evidence type="ECO:0000256" key="3">
    <source>
        <dbReference type="HAMAP-Rule" id="MF_01564"/>
    </source>
</evidence>
<evidence type="ECO:0000256" key="2">
    <source>
        <dbReference type="ARBA" id="ARBA00022694"/>
    </source>
</evidence>
<dbReference type="NCBIfam" id="NF010035">
    <property type="entry name" value="PRK13510.1"/>
    <property type="match status" value="1"/>
</dbReference>
<dbReference type="OrthoDB" id="9795117at2"/>
<organism evidence="4 5">
    <name type="scientific">Jejubacter calystegiae</name>
    <dbReference type="NCBI Taxonomy" id="2579935"/>
    <lineage>
        <taxon>Bacteria</taxon>
        <taxon>Pseudomonadati</taxon>
        <taxon>Pseudomonadota</taxon>
        <taxon>Gammaproteobacteria</taxon>
        <taxon>Enterobacterales</taxon>
        <taxon>Enterobacteriaceae</taxon>
        <taxon>Jejubacter</taxon>
    </lineage>
</organism>
<dbReference type="SUPFAM" id="SSF75169">
    <property type="entry name" value="DsrEFH-like"/>
    <property type="match status" value="1"/>
</dbReference>
<keyword evidence="1 3" id="KW-0963">Cytoplasm</keyword>
<dbReference type="GO" id="GO:0016740">
    <property type="term" value="F:transferase activity"/>
    <property type="evidence" value="ECO:0007669"/>
    <property type="project" value="UniProtKB-KW"/>
</dbReference>
<reference evidence="4 5" key="1">
    <citation type="submission" date="2019-05" db="EMBL/GenBank/DDBJ databases">
        <title>Complete genome sequence of Izhakiella calystegiae KSNA2, an endophyte isolated from beach morning glory (Calystegia soldanella).</title>
        <authorList>
            <person name="Jiang L."/>
            <person name="Jeong J.C."/>
            <person name="Kim C.Y."/>
            <person name="Kim D.H."/>
            <person name="Kim S.W."/>
            <person name="Lee j."/>
        </authorList>
    </citation>
    <scope>NUCLEOTIDE SEQUENCE [LARGE SCALE GENOMIC DNA]</scope>
    <source>
        <strain evidence="4 5">KSNA2</strain>
    </source>
</reference>
<dbReference type="PANTHER" id="PTHR37526:SF1">
    <property type="entry name" value="PROTEIN TUSB"/>
    <property type="match status" value="1"/>
</dbReference>
<dbReference type="HAMAP" id="MF_01564">
    <property type="entry name" value="Thiourid_synth_B"/>
    <property type="match status" value="1"/>
</dbReference>
<keyword evidence="5" id="KW-1185">Reference proteome</keyword>
<dbReference type="InterPro" id="IPR007215">
    <property type="entry name" value="Sulphur_relay_TusB/DsrH"/>
</dbReference>
<sequence>MLFTLSHSPFHCDLAALLRTTRAGDDLLLLQDGVIAALEGGAALGLLRSAPISVYALQEDVEARGLSAQISTEIERVSYTDFVRLAVNQRSQMAW</sequence>
<evidence type="ECO:0000313" key="4">
    <source>
        <dbReference type="EMBL" id="QCT18761.1"/>
    </source>
</evidence>
<gene>
    <name evidence="3 4" type="primary">tusB</name>
    <name evidence="4" type="ORF">FEM41_03415</name>
</gene>
<dbReference type="Pfam" id="PF04077">
    <property type="entry name" value="DsrH"/>
    <property type="match status" value="1"/>
</dbReference>
<comment type="subunit">
    <text evidence="3">Heterohexamer, formed by a dimer of trimers. The hexameric TusBCD complex contains 2 copies each of TusB, TusC and TusD. The TusBCD complex interacts with TusE.</text>
</comment>
<dbReference type="InterPro" id="IPR023526">
    <property type="entry name" value="Sulphur_relay_TusB"/>
</dbReference>
<dbReference type="KEGG" id="izh:FEM41_03415"/>
<protein>
    <recommendedName>
        <fullName evidence="3">Protein TusB</fullName>
    </recommendedName>
    <alternativeName>
        <fullName evidence="3">tRNA 2-thiouridine synthesizing protein B</fullName>
    </alternativeName>
</protein>
<keyword evidence="4" id="KW-0808">Transferase</keyword>
<dbReference type="GO" id="GO:0002143">
    <property type="term" value="P:tRNA wobble position uridine thiolation"/>
    <property type="evidence" value="ECO:0007669"/>
    <property type="project" value="InterPro"/>
</dbReference>
<comment type="subcellular location">
    <subcellularLocation>
        <location evidence="3">Cytoplasm</location>
    </subcellularLocation>
</comment>
<dbReference type="AlphaFoldDB" id="A0A4P8YE20"/>
<dbReference type="GO" id="GO:1990228">
    <property type="term" value="C:sulfurtransferase complex"/>
    <property type="evidence" value="ECO:0007669"/>
    <property type="project" value="TreeGrafter"/>
</dbReference>
<evidence type="ECO:0000256" key="1">
    <source>
        <dbReference type="ARBA" id="ARBA00022490"/>
    </source>
</evidence>
<dbReference type="Gene3D" id="3.40.1260.10">
    <property type="entry name" value="DsrEFH-like"/>
    <property type="match status" value="1"/>
</dbReference>
<proteinExistence type="inferred from homology"/>
<evidence type="ECO:0000313" key="5">
    <source>
        <dbReference type="Proteomes" id="UP000302163"/>
    </source>
</evidence>
<comment type="function">
    <text evidence="3">Part of a sulfur-relay system required for 2-thiolation of 5-methylaminomethyl-2-thiouridine (mnm(5)s(2)U) at tRNA wobble positions.</text>
</comment>
<dbReference type="NCBIfam" id="TIGR03011">
    <property type="entry name" value="sulf_tusB_dsrH"/>
    <property type="match status" value="1"/>
</dbReference>
<comment type="similarity">
    <text evidence="3">Belongs to the DsrH/TusB family.</text>
</comment>
<dbReference type="Proteomes" id="UP000302163">
    <property type="component" value="Chromosome"/>
</dbReference>
<dbReference type="RefSeq" id="WP_138094447.1">
    <property type="nucleotide sequence ID" value="NZ_CP040428.1"/>
</dbReference>